<protein>
    <submittedName>
        <fullName evidence="1">Uncharacterized protein</fullName>
    </submittedName>
</protein>
<organism evidence="1">
    <name type="scientific">uncultured Pleomorphomonas sp</name>
    <dbReference type="NCBI Taxonomy" id="442121"/>
    <lineage>
        <taxon>Bacteria</taxon>
        <taxon>Pseudomonadati</taxon>
        <taxon>Pseudomonadota</taxon>
        <taxon>Alphaproteobacteria</taxon>
        <taxon>Hyphomicrobiales</taxon>
        <taxon>Pleomorphomonadaceae</taxon>
        <taxon>Pleomorphomonas</taxon>
        <taxon>environmental samples</taxon>
    </lineage>
</organism>
<gene>
    <name evidence="1" type="ORF">KL86PLE_130275</name>
</gene>
<evidence type="ECO:0000313" key="1">
    <source>
        <dbReference type="EMBL" id="SCM74589.1"/>
    </source>
</evidence>
<name>A0A212LB73_9HYPH</name>
<sequence>MAYGSGNSRDKDPMSHYAAPVFAVAPMLDWTEIRN</sequence>
<dbReference type="EMBL" id="FMJD01000005">
    <property type="protein sequence ID" value="SCM74589.1"/>
    <property type="molecule type" value="Genomic_DNA"/>
</dbReference>
<dbReference type="AlphaFoldDB" id="A0A212LB73"/>
<proteinExistence type="predicted"/>
<accession>A0A212LB73</accession>
<reference evidence="1" key="1">
    <citation type="submission" date="2016-08" db="EMBL/GenBank/DDBJ databases">
        <authorList>
            <person name="Seilhamer J.J."/>
        </authorList>
    </citation>
    <scope>NUCLEOTIDE SEQUENCE</scope>
    <source>
        <strain evidence="1">86</strain>
    </source>
</reference>